<dbReference type="GO" id="GO:0005829">
    <property type="term" value="C:cytosol"/>
    <property type="evidence" value="ECO:0007669"/>
    <property type="project" value="TreeGrafter"/>
</dbReference>
<reference evidence="5" key="1">
    <citation type="journal article" date="2021" name="G3 (Bethesda)">
        <title>Genomic diversity, chromosomal rearrangements, and interspecies hybridization in the ogataea polymorpha species complex.</title>
        <authorList>
            <person name="Hanson S.J."/>
            <person name="Cinneide E.O."/>
            <person name="Salzberg L.I."/>
            <person name="Wolfe K.H."/>
            <person name="McGowan J."/>
            <person name="Fitzpatrick D.A."/>
            <person name="Matlin K."/>
        </authorList>
    </citation>
    <scope>NUCLEOTIDE SEQUENCE</scope>
    <source>
        <strain evidence="5">61-244</strain>
    </source>
</reference>
<dbReference type="EC" id="2.7.8.7" evidence="1"/>
<dbReference type="Pfam" id="PF01648">
    <property type="entry name" value="ACPS"/>
    <property type="match status" value="1"/>
</dbReference>
<dbReference type="Proteomes" id="UP001196530">
    <property type="component" value="Unassembled WGS sequence"/>
</dbReference>
<dbReference type="InterPro" id="IPR050559">
    <property type="entry name" value="P-Pant_transferase_sf"/>
</dbReference>
<dbReference type="EMBL" id="JAHLUX010000001">
    <property type="protein sequence ID" value="KAG7822068.1"/>
    <property type="molecule type" value="Genomic_DNA"/>
</dbReference>
<gene>
    <name evidence="5" type="ORF">KL928_000543</name>
</gene>
<dbReference type="RefSeq" id="XP_043062438.1">
    <property type="nucleotide sequence ID" value="XM_043206235.1"/>
</dbReference>
<evidence type="ECO:0000313" key="5">
    <source>
        <dbReference type="EMBL" id="KAG7822068.1"/>
    </source>
</evidence>
<dbReference type="InterPro" id="IPR037143">
    <property type="entry name" value="4-PPantetheinyl_Trfase_dom_sf"/>
</dbReference>
<dbReference type="AlphaFoldDB" id="A0AAN6I9B3"/>
<dbReference type="GO" id="GO:0008897">
    <property type="term" value="F:holo-[acyl-carrier-protein] synthase activity"/>
    <property type="evidence" value="ECO:0007669"/>
    <property type="project" value="UniProtKB-EC"/>
</dbReference>
<name>A0AAN6I9B3_PICAN</name>
<dbReference type="SUPFAM" id="SSF56214">
    <property type="entry name" value="4'-phosphopantetheinyl transferase"/>
    <property type="match status" value="2"/>
</dbReference>
<dbReference type="PANTHER" id="PTHR12215">
    <property type="entry name" value="PHOSPHOPANTETHEINE TRANSFERASE"/>
    <property type="match status" value="1"/>
</dbReference>
<evidence type="ECO:0000259" key="3">
    <source>
        <dbReference type="Pfam" id="PF01648"/>
    </source>
</evidence>
<feature type="domain" description="4'-phosphopantetheinyl transferase" evidence="3">
    <location>
        <begin position="127"/>
        <end position="209"/>
    </location>
</feature>
<dbReference type="Pfam" id="PF22624">
    <property type="entry name" value="AASDHPPT_N"/>
    <property type="match status" value="1"/>
</dbReference>
<dbReference type="GO" id="GO:0019878">
    <property type="term" value="P:lysine biosynthetic process via aminoadipic acid"/>
    <property type="evidence" value="ECO:0007669"/>
    <property type="project" value="TreeGrafter"/>
</dbReference>
<comment type="caution">
    <text evidence="5">The sequence shown here is derived from an EMBL/GenBank/DDBJ whole genome shotgun (WGS) entry which is preliminary data.</text>
</comment>
<dbReference type="InterPro" id="IPR055066">
    <property type="entry name" value="AASDHPPT_N"/>
</dbReference>
<keyword evidence="2" id="KW-0808">Transferase</keyword>
<accession>A0AAN6I9B3</accession>
<organism evidence="5 6">
    <name type="scientific">Pichia angusta</name>
    <name type="common">Yeast</name>
    <name type="synonym">Hansenula polymorpha</name>
    <dbReference type="NCBI Taxonomy" id="870730"/>
    <lineage>
        <taxon>Eukaryota</taxon>
        <taxon>Fungi</taxon>
        <taxon>Dikarya</taxon>
        <taxon>Ascomycota</taxon>
        <taxon>Saccharomycotina</taxon>
        <taxon>Pichiomycetes</taxon>
        <taxon>Pichiales</taxon>
        <taxon>Pichiaceae</taxon>
        <taxon>Ogataea</taxon>
    </lineage>
</organism>
<dbReference type="Gene3D" id="3.90.470.20">
    <property type="entry name" value="4'-phosphopantetheinyl transferase domain"/>
    <property type="match status" value="1"/>
</dbReference>
<dbReference type="GO" id="GO:0000287">
    <property type="term" value="F:magnesium ion binding"/>
    <property type="evidence" value="ECO:0007669"/>
    <property type="project" value="InterPro"/>
</dbReference>
<evidence type="ECO:0000256" key="2">
    <source>
        <dbReference type="ARBA" id="ARBA00022679"/>
    </source>
</evidence>
<evidence type="ECO:0000313" key="6">
    <source>
        <dbReference type="Proteomes" id="UP001196530"/>
    </source>
</evidence>
<proteinExistence type="predicted"/>
<protein>
    <recommendedName>
        <fullName evidence="1">holo-[acyl-carrier-protein] synthase</fullName>
        <ecNumber evidence="1">2.7.8.7</ecNumber>
    </recommendedName>
</protein>
<evidence type="ECO:0000256" key="1">
    <source>
        <dbReference type="ARBA" id="ARBA00013172"/>
    </source>
</evidence>
<sequence>MCMLQETEHNNGYAPFVVFWIDLCECGHLLRDDYRFELLMRTLPLTDQAKILRKRGASDKIASLIGALLVRYVLLEKNVSAKSWHSLAFQTGDLGKPYVENSKFKFNHSDEKHIVAVAIDFQGVSEVGIDLANPEDVGDSREFLTHFGPIFTNLELEQIDATISDLPQASQQQHLSLYWALKESYSKFKGVGLHGNLQKYEFINVSPPTPLPQQIPVAHQQAVYKLLPHNTICSVVSSRTSVPDFVRVDGADMIDYVTNMH</sequence>
<dbReference type="GeneID" id="66124594"/>
<feature type="domain" description="4'-phosphopantetheinyl transferase N-terminal" evidence="4">
    <location>
        <begin position="35"/>
        <end position="118"/>
    </location>
</feature>
<dbReference type="InterPro" id="IPR008278">
    <property type="entry name" value="4-PPantetheinyl_Trfase_dom"/>
</dbReference>
<evidence type="ECO:0000259" key="4">
    <source>
        <dbReference type="Pfam" id="PF22624"/>
    </source>
</evidence>
<dbReference type="PANTHER" id="PTHR12215:SF10">
    <property type="entry name" value="L-AMINOADIPATE-SEMIALDEHYDE DEHYDROGENASE-PHOSPHOPANTETHEINYL TRANSFERASE"/>
    <property type="match status" value="1"/>
</dbReference>